<name>A0AAV9EJ66_ACOCL</name>
<accession>A0AAV9EJ66</accession>
<dbReference type="FunFam" id="1.10.420.10:FF:000001">
    <property type="entry name" value="Peroxidase"/>
    <property type="match status" value="1"/>
</dbReference>
<dbReference type="Pfam" id="PF00141">
    <property type="entry name" value="peroxidase"/>
    <property type="match status" value="1"/>
</dbReference>
<keyword evidence="26" id="KW-1185">Reference proteome</keyword>
<feature type="binding site" evidence="20">
    <location>
        <position position="71"/>
    </location>
    <ligand>
        <name>Ca(2+)</name>
        <dbReference type="ChEBI" id="CHEBI:29108"/>
        <label>1</label>
    </ligand>
</feature>
<keyword evidence="17 23" id="KW-0376">Hydrogen peroxide</keyword>
<evidence type="ECO:0000256" key="19">
    <source>
        <dbReference type="PIRSR" id="PIRSR600823-2"/>
    </source>
</evidence>
<dbReference type="AlphaFoldDB" id="A0AAV9EJ66"/>
<evidence type="ECO:0000256" key="4">
    <source>
        <dbReference type="ARBA" id="ARBA00006873"/>
    </source>
</evidence>
<dbReference type="GO" id="GO:0046872">
    <property type="term" value="F:metal ion binding"/>
    <property type="evidence" value="ECO:0007669"/>
    <property type="project" value="UniProtKB-UniRule"/>
</dbReference>
<sequence length="351" mass="38816">MSLLHHLLFFFSSSLCFFSFLTSASQLRQGFYSETCPEAESIVRDVMSKAMARETRDAASVMRLQFHDCFVNGCDASLLLDDTPTMLGEKEALSNINSLRSYEVIDEVKSALERACPGVVSCADIVIIAARDAVALSGGPNWEVKLGRLDSLTASQEDSNNIMPSPRANVTALIDLFRRFNLSITDLVALSGSHSIGEGRCFSIVFRLYNQSGTGLPDPAIEPGFRERLDALCPPGGDGNVTGGLDLTPIVFDNRYFKDLVRGWGFLNSDQTLYSGGDRRTREVVWRFSQDEAGFFKAFVEGMVRLGDLSSGGLGRSGGTAGLSMNRGWTRCCWRFEEWLWGGWLYTYIYI</sequence>
<feature type="binding site" evidence="20">
    <location>
        <position position="75"/>
    </location>
    <ligand>
        <name>Ca(2+)</name>
        <dbReference type="ChEBI" id="CHEBI:29108"/>
        <label>1</label>
    </ligand>
</feature>
<evidence type="ECO:0000256" key="15">
    <source>
        <dbReference type="ARBA" id="ARBA00023180"/>
    </source>
</evidence>
<dbReference type="FunFam" id="1.10.520.10:FF:000006">
    <property type="entry name" value="Peroxidase"/>
    <property type="match status" value="1"/>
</dbReference>
<dbReference type="EC" id="1.11.1.7" evidence="5 23"/>
<dbReference type="PRINTS" id="PR00458">
    <property type="entry name" value="PEROXIDASE"/>
</dbReference>
<feature type="domain" description="Plant heme peroxidase family profile" evidence="24">
    <location>
        <begin position="26"/>
        <end position="318"/>
    </location>
</feature>
<dbReference type="GO" id="GO:0020037">
    <property type="term" value="F:heme binding"/>
    <property type="evidence" value="ECO:0007669"/>
    <property type="project" value="UniProtKB-UniRule"/>
</dbReference>
<reference evidence="25" key="2">
    <citation type="submission" date="2023-06" db="EMBL/GenBank/DDBJ databases">
        <authorList>
            <person name="Ma L."/>
            <person name="Liu K.-W."/>
            <person name="Li Z."/>
            <person name="Hsiao Y.-Y."/>
            <person name="Qi Y."/>
            <person name="Fu T."/>
            <person name="Tang G."/>
            <person name="Zhang D."/>
            <person name="Sun W.-H."/>
            <person name="Liu D.-K."/>
            <person name="Li Y."/>
            <person name="Chen G.-Z."/>
            <person name="Liu X.-D."/>
            <person name="Liao X.-Y."/>
            <person name="Jiang Y.-T."/>
            <person name="Yu X."/>
            <person name="Hao Y."/>
            <person name="Huang J."/>
            <person name="Zhao X.-W."/>
            <person name="Ke S."/>
            <person name="Chen Y.-Y."/>
            <person name="Wu W.-L."/>
            <person name="Hsu J.-L."/>
            <person name="Lin Y.-F."/>
            <person name="Huang M.-D."/>
            <person name="Li C.-Y."/>
            <person name="Huang L."/>
            <person name="Wang Z.-W."/>
            <person name="Zhao X."/>
            <person name="Zhong W.-Y."/>
            <person name="Peng D.-H."/>
            <person name="Ahmad S."/>
            <person name="Lan S."/>
            <person name="Zhang J.-S."/>
            <person name="Tsai W.-C."/>
            <person name="Van De Peer Y."/>
            <person name="Liu Z.-J."/>
        </authorList>
    </citation>
    <scope>NUCLEOTIDE SEQUENCE</scope>
    <source>
        <strain evidence="25">CP</strain>
        <tissue evidence="25">Leaves</tissue>
    </source>
</reference>
<dbReference type="GO" id="GO:0042744">
    <property type="term" value="P:hydrogen peroxide catabolic process"/>
    <property type="evidence" value="ECO:0007669"/>
    <property type="project" value="UniProtKB-KW"/>
</dbReference>
<evidence type="ECO:0000256" key="7">
    <source>
        <dbReference type="ARBA" id="ARBA00022559"/>
    </source>
</evidence>
<dbReference type="GO" id="GO:0140825">
    <property type="term" value="F:lactoperoxidase activity"/>
    <property type="evidence" value="ECO:0007669"/>
    <property type="project" value="UniProtKB-EC"/>
</dbReference>
<dbReference type="InterPro" id="IPR019794">
    <property type="entry name" value="Peroxidases_AS"/>
</dbReference>
<dbReference type="EMBL" id="JAUJYO010000006">
    <property type="protein sequence ID" value="KAK1313216.1"/>
    <property type="molecule type" value="Genomic_DNA"/>
</dbReference>
<evidence type="ECO:0000256" key="21">
    <source>
        <dbReference type="PIRSR" id="PIRSR600823-4"/>
    </source>
</evidence>
<feature type="binding site" evidence="20">
    <location>
        <position position="89"/>
    </location>
    <ligand>
        <name>Ca(2+)</name>
        <dbReference type="ChEBI" id="CHEBI:29108"/>
        <label>1</label>
    </ligand>
</feature>
<evidence type="ECO:0000256" key="1">
    <source>
        <dbReference type="ARBA" id="ARBA00000189"/>
    </source>
</evidence>
<gene>
    <name evidence="25" type="primary">PER17</name>
    <name evidence="25" type="ORF">QJS10_CPA06g02018</name>
</gene>
<dbReference type="PROSITE" id="PS50873">
    <property type="entry name" value="PEROXIDASE_4"/>
    <property type="match status" value="1"/>
</dbReference>
<evidence type="ECO:0000256" key="16">
    <source>
        <dbReference type="ARBA" id="ARBA00023283"/>
    </source>
</evidence>
<evidence type="ECO:0000256" key="12">
    <source>
        <dbReference type="ARBA" id="ARBA00023002"/>
    </source>
</evidence>
<keyword evidence="13 20" id="KW-0408">Iron</keyword>
<comment type="cofactor">
    <cofactor evidence="20 23">
        <name>Ca(2+)</name>
        <dbReference type="ChEBI" id="CHEBI:29108"/>
    </cofactor>
    <text evidence="20 23">Binds 2 calcium ions per subunit.</text>
</comment>
<dbReference type="CDD" id="cd00693">
    <property type="entry name" value="secretory_peroxidase"/>
    <property type="match status" value="1"/>
</dbReference>
<keyword evidence="15" id="KW-0325">Glycoprotein</keyword>
<evidence type="ECO:0000256" key="2">
    <source>
        <dbReference type="ARBA" id="ARBA00002322"/>
    </source>
</evidence>
<keyword evidence="7 23" id="KW-0575">Peroxidase</keyword>
<keyword evidence="12 23" id="KW-0560">Oxidoreductase</keyword>
<feature type="binding site" evidence="20">
    <location>
        <position position="246"/>
    </location>
    <ligand>
        <name>Ca(2+)</name>
        <dbReference type="ChEBI" id="CHEBI:29108"/>
        <label>2</label>
    </ligand>
</feature>
<comment type="similarity">
    <text evidence="23">Belongs to the peroxidase family. Classical plant (class III) peroxidase subfamily.</text>
</comment>
<feature type="active site" description="Proton acceptor" evidence="18">
    <location>
        <position position="67"/>
    </location>
</feature>
<evidence type="ECO:0000256" key="10">
    <source>
        <dbReference type="ARBA" id="ARBA00022729"/>
    </source>
</evidence>
<dbReference type="PANTHER" id="PTHR31388">
    <property type="entry name" value="PEROXIDASE 72-RELATED"/>
    <property type="match status" value="1"/>
</dbReference>
<feature type="disulfide bond" evidence="22">
    <location>
        <begin position="201"/>
        <end position="233"/>
    </location>
</feature>
<dbReference type="InterPro" id="IPR033905">
    <property type="entry name" value="Secretory_peroxidase"/>
</dbReference>
<dbReference type="GO" id="GO:0005576">
    <property type="term" value="C:extracellular region"/>
    <property type="evidence" value="ECO:0007669"/>
    <property type="project" value="UniProtKB-SubCell"/>
</dbReference>
<evidence type="ECO:0000256" key="8">
    <source>
        <dbReference type="ARBA" id="ARBA00022617"/>
    </source>
</evidence>
<organism evidence="25 26">
    <name type="scientific">Acorus calamus</name>
    <name type="common">Sweet flag</name>
    <dbReference type="NCBI Taxonomy" id="4465"/>
    <lineage>
        <taxon>Eukaryota</taxon>
        <taxon>Viridiplantae</taxon>
        <taxon>Streptophyta</taxon>
        <taxon>Embryophyta</taxon>
        <taxon>Tracheophyta</taxon>
        <taxon>Spermatophyta</taxon>
        <taxon>Magnoliopsida</taxon>
        <taxon>Liliopsida</taxon>
        <taxon>Acoraceae</taxon>
        <taxon>Acorus</taxon>
    </lineage>
</organism>
<comment type="catalytic activity">
    <reaction evidence="1 23">
        <text>2 a phenolic donor + H2O2 = 2 a phenolic radical donor + 2 H2O</text>
        <dbReference type="Rhea" id="RHEA:56136"/>
        <dbReference type="ChEBI" id="CHEBI:15377"/>
        <dbReference type="ChEBI" id="CHEBI:16240"/>
        <dbReference type="ChEBI" id="CHEBI:139520"/>
        <dbReference type="ChEBI" id="CHEBI:139521"/>
        <dbReference type="EC" id="1.11.1.7"/>
    </reaction>
</comment>
<evidence type="ECO:0000259" key="24">
    <source>
        <dbReference type="PROSITE" id="PS50873"/>
    </source>
</evidence>
<evidence type="ECO:0000256" key="20">
    <source>
        <dbReference type="PIRSR" id="PIRSR600823-3"/>
    </source>
</evidence>
<keyword evidence="8 23" id="KW-0349">Heme</keyword>
<comment type="function">
    <text evidence="2">Removal of H(2)O(2), oxidation of toxic reductants, biosynthesis and degradation of lignin, suberization, auxin catabolism, response to environmental stresses such as wounding, pathogen attack and oxidative stress. These functions might be dependent on each isozyme/isoform in each plant tissue.</text>
</comment>
<feature type="chain" id="PRO_5043098281" description="Peroxidase" evidence="23">
    <location>
        <begin position="25"/>
        <end position="351"/>
    </location>
</feature>
<dbReference type="Proteomes" id="UP001180020">
    <property type="component" value="Unassembled WGS sequence"/>
</dbReference>
<feature type="binding site" evidence="20">
    <location>
        <position position="253"/>
    </location>
    <ligand>
        <name>Ca(2+)</name>
        <dbReference type="ChEBI" id="CHEBI:29108"/>
        <label>2</label>
    </ligand>
</feature>
<keyword evidence="16" id="KW-0873">Pyrrolidone carboxylic acid</keyword>
<feature type="binding site" evidence="20">
    <location>
        <position position="68"/>
    </location>
    <ligand>
        <name>Ca(2+)</name>
        <dbReference type="ChEBI" id="CHEBI:29108"/>
        <label>1</label>
    </ligand>
</feature>
<evidence type="ECO:0000313" key="26">
    <source>
        <dbReference type="Proteomes" id="UP001180020"/>
    </source>
</evidence>
<evidence type="ECO:0000256" key="5">
    <source>
        <dbReference type="ARBA" id="ARBA00012313"/>
    </source>
</evidence>
<feature type="binding site" evidence="19">
    <location>
        <position position="164"/>
    </location>
    <ligand>
        <name>substrate</name>
    </ligand>
</feature>
<feature type="binding site" evidence="20">
    <location>
        <position position="73"/>
    </location>
    <ligand>
        <name>Ca(2+)</name>
        <dbReference type="ChEBI" id="CHEBI:29108"/>
        <label>1</label>
    </ligand>
</feature>
<reference evidence="25" key="1">
    <citation type="journal article" date="2023" name="Nat. Commun.">
        <title>Diploid and tetraploid genomes of Acorus and the evolution of monocots.</title>
        <authorList>
            <person name="Ma L."/>
            <person name="Liu K.W."/>
            <person name="Li Z."/>
            <person name="Hsiao Y.Y."/>
            <person name="Qi Y."/>
            <person name="Fu T."/>
            <person name="Tang G.D."/>
            <person name="Zhang D."/>
            <person name="Sun W.H."/>
            <person name="Liu D.K."/>
            <person name="Li Y."/>
            <person name="Chen G.Z."/>
            <person name="Liu X.D."/>
            <person name="Liao X.Y."/>
            <person name="Jiang Y.T."/>
            <person name="Yu X."/>
            <person name="Hao Y."/>
            <person name="Huang J."/>
            <person name="Zhao X.W."/>
            <person name="Ke S."/>
            <person name="Chen Y.Y."/>
            <person name="Wu W.L."/>
            <person name="Hsu J.L."/>
            <person name="Lin Y.F."/>
            <person name="Huang M.D."/>
            <person name="Li C.Y."/>
            <person name="Huang L."/>
            <person name="Wang Z.W."/>
            <person name="Zhao X."/>
            <person name="Zhong W.Y."/>
            <person name="Peng D.H."/>
            <person name="Ahmad S."/>
            <person name="Lan S."/>
            <person name="Zhang J.S."/>
            <person name="Tsai W.C."/>
            <person name="Van de Peer Y."/>
            <person name="Liu Z.J."/>
        </authorList>
    </citation>
    <scope>NUCLEOTIDE SEQUENCE</scope>
    <source>
        <strain evidence="25">CP</strain>
    </source>
</reference>
<dbReference type="PANTHER" id="PTHR31388:SF2">
    <property type="entry name" value="PEROXIDASE 17"/>
    <property type="match status" value="1"/>
</dbReference>
<dbReference type="GO" id="GO:0006979">
    <property type="term" value="P:response to oxidative stress"/>
    <property type="evidence" value="ECO:0007669"/>
    <property type="project" value="UniProtKB-UniRule"/>
</dbReference>
<evidence type="ECO:0000256" key="11">
    <source>
        <dbReference type="ARBA" id="ARBA00022837"/>
    </source>
</evidence>
<comment type="similarity">
    <text evidence="4">Belongs to the peroxidase family. Ascorbate peroxidase subfamily.</text>
</comment>
<dbReference type="PRINTS" id="PR00461">
    <property type="entry name" value="PLPEROXIDASE"/>
</dbReference>
<dbReference type="InterPro" id="IPR002016">
    <property type="entry name" value="Haem_peroxidase"/>
</dbReference>
<evidence type="ECO:0000313" key="25">
    <source>
        <dbReference type="EMBL" id="KAK1313216.1"/>
    </source>
</evidence>
<dbReference type="PROSITE" id="PS00435">
    <property type="entry name" value="PEROXIDASE_1"/>
    <property type="match status" value="1"/>
</dbReference>
<comment type="cofactor">
    <cofactor evidence="20 23">
        <name>heme b</name>
        <dbReference type="ChEBI" id="CHEBI:60344"/>
    </cofactor>
    <text evidence="20 23">Binds 1 heme b (iron(II)-protoporphyrin IX) group per subunit.</text>
</comment>
<dbReference type="InterPro" id="IPR019793">
    <property type="entry name" value="Peroxidases_heam-ligand_BS"/>
</dbReference>
<proteinExistence type="inferred from homology"/>
<keyword evidence="6 23" id="KW-0964">Secreted</keyword>
<feature type="disulfide bond" evidence="22">
    <location>
        <begin position="69"/>
        <end position="74"/>
    </location>
</feature>
<evidence type="ECO:0000256" key="18">
    <source>
        <dbReference type="PIRSR" id="PIRSR600823-1"/>
    </source>
</evidence>
<evidence type="ECO:0000256" key="17">
    <source>
        <dbReference type="ARBA" id="ARBA00023324"/>
    </source>
</evidence>
<feature type="binding site" evidence="20">
    <location>
        <position position="77"/>
    </location>
    <ligand>
        <name>Ca(2+)</name>
        <dbReference type="ChEBI" id="CHEBI:29108"/>
        <label>1</label>
    </ligand>
</feature>
<evidence type="ECO:0000256" key="3">
    <source>
        <dbReference type="ARBA" id="ARBA00004613"/>
    </source>
</evidence>
<evidence type="ECO:0000256" key="22">
    <source>
        <dbReference type="PIRSR" id="PIRSR600823-5"/>
    </source>
</evidence>
<evidence type="ECO:0000256" key="9">
    <source>
        <dbReference type="ARBA" id="ARBA00022723"/>
    </source>
</evidence>
<keyword evidence="10 23" id="KW-0732">Signal</keyword>
<dbReference type="InterPro" id="IPR010255">
    <property type="entry name" value="Haem_peroxidase_sf"/>
</dbReference>
<keyword evidence="9 20" id="KW-0479">Metal-binding</keyword>
<feature type="site" description="Transition state stabilizer" evidence="21">
    <location>
        <position position="63"/>
    </location>
</feature>
<keyword evidence="14 22" id="KW-1015">Disulfide bond</keyword>
<dbReference type="PROSITE" id="PS00436">
    <property type="entry name" value="PEROXIDASE_2"/>
    <property type="match status" value="1"/>
</dbReference>
<evidence type="ECO:0000256" key="6">
    <source>
        <dbReference type="ARBA" id="ARBA00022525"/>
    </source>
</evidence>
<evidence type="ECO:0000256" key="14">
    <source>
        <dbReference type="ARBA" id="ARBA00023157"/>
    </source>
</evidence>
<dbReference type="SUPFAM" id="SSF48113">
    <property type="entry name" value="Heme-dependent peroxidases"/>
    <property type="match status" value="1"/>
</dbReference>
<protein>
    <recommendedName>
        <fullName evidence="5 23">Peroxidase</fullName>
        <ecNumber evidence="5 23">1.11.1.7</ecNumber>
    </recommendedName>
</protein>
<dbReference type="Gene3D" id="1.10.520.10">
    <property type="match status" value="1"/>
</dbReference>
<comment type="caution">
    <text evidence="25">The sequence shown here is derived from an EMBL/GenBank/DDBJ whole genome shotgun (WGS) entry which is preliminary data.</text>
</comment>
<feature type="binding site" evidence="20">
    <location>
        <position position="248"/>
    </location>
    <ligand>
        <name>Ca(2+)</name>
        <dbReference type="ChEBI" id="CHEBI:29108"/>
        <label>2</label>
    </ligand>
</feature>
<dbReference type="Gene3D" id="1.10.420.10">
    <property type="entry name" value="Peroxidase, domain 2"/>
    <property type="match status" value="1"/>
</dbReference>
<dbReference type="InterPro" id="IPR000823">
    <property type="entry name" value="Peroxidase_pln"/>
</dbReference>
<keyword evidence="11 20" id="KW-0106">Calcium</keyword>
<comment type="subcellular location">
    <subcellularLocation>
        <location evidence="3 23">Secreted</location>
    </subcellularLocation>
</comment>
<feature type="binding site" description="axial binding residue" evidence="20">
    <location>
        <position position="194"/>
    </location>
    <ligand>
        <name>heme b</name>
        <dbReference type="ChEBI" id="CHEBI:60344"/>
    </ligand>
    <ligandPart>
        <name>Fe</name>
        <dbReference type="ChEBI" id="CHEBI:18248"/>
    </ligandPart>
</feature>
<evidence type="ECO:0000256" key="23">
    <source>
        <dbReference type="RuleBase" id="RU362060"/>
    </source>
</evidence>
<feature type="disulfide bond" evidence="22">
    <location>
        <begin position="36"/>
        <end position="116"/>
    </location>
</feature>
<feature type="signal peptide" evidence="23">
    <location>
        <begin position="1"/>
        <end position="24"/>
    </location>
</feature>
<evidence type="ECO:0000256" key="13">
    <source>
        <dbReference type="ARBA" id="ARBA00023004"/>
    </source>
</evidence>